<gene>
    <name evidence="1" type="ordered locus">LHK_00792</name>
</gene>
<dbReference type="KEGG" id="lhk:LHK_00792"/>
<dbReference type="HOGENOM" id="CLU_3044809_0_0_4"/>
<protein>
    <submittedName>
        <fullName evidence="1">Uncharacterized protein</fullName>
    </submittedName>
</protein>
<evidence type="ECO:0000313" key="1">
    <source>
        <dbReference type="EMBL" id="ACO73785.1"/>
    </source>
</evidence>
<keyword evidence="2" id="KW-1185">Reference proteome</keyword>
<proteinExistence type="predicted"/>
<organism evidence="1 2">
    <name type="scientific">Laribacter hongkongensis (strain HLHK9)</name>
    <dbReference type="NCBI Taxonomy" id="557598"/>
    <lineage>
        <taxon>Bacteria</taxon>
        <taxon>Pseudomonadati</taxon>
        <taxon>Pseudomonadota</taxon>
        <taxon>Betaproteobacteria</taxon>
        <taxon>Neisseriales</taxon>
        <taxon>Aquaspirillaceae</taxon>
        <taxon>Laribacter</taxon>
    </lineage>
</organism>
<dbReference type="EMBL" id="CP001154">
    <property type="protein sequence ID" value="ACO73785.1"/>
    <property type="molecule type" value="Genomic_DNA"/>
</dbReference>
<dbReference type="STRING" id="557598.LHK_00792"/>
<reference evidence="1 2" key="1">
    <citation type="journal article" date="2009" name="PLoS Genet.">
        <title>The complete genome and proteome of Laribacter hongkongensis reveal potential mechanisms for adaptations to different temperatures and habitats.</title>
        <authorList>
            <person name="Woo P.C."/>
            <person name="Lau S.K."/>
            <person name="Tse H."/>
            <person name="Teng J.L."/>
            <person name="Curreem S.O."/>
            <person name="Tsang A.K."/>
            <person name="Fan R.Y."/>
            <person name="Wong G.K."/>
            <person name="Huang Y."/>
            <person name="Loman N.J."/>
            <person name="Snyder L.A."/>
            <person name="Cai J.J."/>
            <person name="Huang J.D."/>
            <person name="Mak W."/>
            <person name="Pallen M.J."/>
            <person name="Lok S."/>
            <person name="Yuen K.Y."/>
        </authorList>
    </citation>
    <scope>NUCLEOTIDE SEQUENCE [LARGE SCALE GENOMIC DNA]</scope>
    <source>
        <strain evidence="1 2">HLHK9</strain>
    </source>
</reference>
<sequence length="54" mass="6079">MRAGHNDSLRDQCREAPPARGIDCNRKAALVRRPDGYNESGAALVRRANTRRCR</sequence>
<evidence type="ECO:0000313" key="2">
    <source>
        <dbReference type="Proteomes" id="UP000002010"/>
    </source>
</evidence>
<dbReference type="Proteomes" id="UP000002010">
    <property type="component" value="Chromosome"/>
</dbReference>
<dbReference type="AlphaFoldDB" id="C1D4J0"/>
<accession>C1D4J0</accession>
<name>C1D4J0_LARHH</name>